<evidence type="ECO:0000313" key="6">
    <source>
        <dbReference type="EMBL" id="MFC4158888.1"/>
    </source>
</evidence>
<keyword evidence="7" id="KW-1185">Reference proteome</keyword>
<dbReference type="PANTHER" id="PTHR35371:SF1">
    <property type="entry name" value="BLR7753 PROTEIN"/>
    <property type="match status" value="1"/>
</dbReference>
<keyword evidence="3 5" id="KW-1133">Transmembrane helix</keyword>
<dbReference type="InterPro" id="IPR023352">
    <property type="entry name" value="MAPEG-like_dom_sf"/>
</dbReference>
<dbReference type="Gene3D" id="1.20.120.550">
    <property type="entry name" value="Membrane associated eicosanoid/glutathione metabolism-like domain"/>
    <property type="match status" value="1"/>
</dbReference>
<proteinExistence type="predicted"/>
<keyword evidence="2 5" id="KW-0812">Transmembrane</keyword>
<evidence type="ECO:0000256" key="3">
    <source>
        <dbReference type="ARBA" id="ARBA00022989"/>
    </source>
</evidence>
<keyword evidence="4 5" id="KW-0472">Membrane</keyword>
<dbReference type="Proteomes" id="UP001595791">
    <property type="component" value="Unassembled WGS sequence"/>
</dbReference>
<feature type="transmembrane region" description="Helical" evidence="5">
    <location>
        <begin position="48"/>
        <end position="69"/>
    </location>
</feature>
<dbReference type="RefSeq" id="WP_378162048.1">
    <property type="nucleotide sequence ID" value="NZ_JBHSBU010000001.1"/>
</dbReference>
<gene>
    <name evidence="6" type="ORF">ACFOW7_05870</name>
</gene>
<feature type="transmembrane region" description="Helical" evidence="5">
    <location>
        <begin position="106"/>
        <end position="124"/>
    </location>
</feature>
<dbReference type="SUPFAM" id="SSF161084">
    <property type="entry name" value="MAPEG domain-like"/>
    <property type="match status" value="1"/>
</dbReference>
<reference evidence="7" key="1">
    <citation type="journal article" date="2019" name="Int. J. Syst. Evol. Microbiol.">
        <title>The Global Catalogue of Microorganisms (GCM) 10K type strain sequencing project: providing services to taxonomists for standard genome sequencing and annotation.</title>
        <authorList>
            <consortium name="The Broad Institute Genomics Platform"/>
            <consortium name="The Broad Institute Genome Sequencing Center for Infectious Disease"/>
            <person name="Wu L."/>
            <person name="Ma J."/>
        </authorList>
    </citation>
    <scope>NUCLEOTIDE SEQUENCE [LARGE SCALE GENOMIC DNA]</scope>
    <source>
        <strain evidence="7">LMG 29894</strain>
    </source>
</reference>
<protein>
    <submittedName>
        <fullName evidence="6">MAPEG family protein</fullName>
    </submittedName>
</protein>
<comment type="subcellular location">
    <subcellularLocation>
        <location evidence="1">Membrane</location>
    </subcellularLocation>
</comment>
<evidence type="ECO:0000256" key="4">
    <source>
        <dbReference type="ARBA" id="ARBA00023136"/>
    </source>
</evidence>
<accession>A0ABV8MP39</accession>
<comment type="caution">
    <text evidence="6">The sequence shown here is derived from an EMBL/GenBank/DDBJ whole genome shotgun (WGS) entry which is preliminary data.</text>
</comment>
<dbReference type="PANTHER" id="PTHR35371">
    <property type="entry name" value="INNER MEMBRANE PROTEIN"/>
    <property type="match status" value="1"/>
</dbReference>
<dbReference type="EMBL" id="JBHSBU010000001">
    <property type="protein sequence ID" value="MFC4158888.1"/>
    <property type="molecule type" value="Genomic_DNA"/>
</dbReference>
<evidence type="ECO:0000256" key="2">
    <source>
        <dbReference type="ARBA" id="ARBA00022692"/>
    </source>
</evidence>
<dbReference type="InterPro" id="IPR001129">
    <property type="entry name" value="Membr-assoc_MAPEG"/>
</dbReference>
<evidence type="ECO:0000256" key="5">
    <source>
        <dbReference type="SAM" id="Phobius"/>
    </source>
</evidence>
<organism evidence="6 7">
    <name type="scientific">Chitinimonas lacunae</name>
    <dbReference type="NCBI Taxonomy" id="1963018"/>
    <lineage>
        <taxon>Bacteria</taxon>
        <taxon>Pseudomonadati</taxon>
        <taxon>Pseudomonadota</taxon>
        <taxon>Betaproteobacteria</taxon>
        <taxon>Neisseriales</taxon>
        <taxon>Chitinibacteraceae</taxon>
        <taxon>Chitinimonas</taxon>
    </lineage>
</organism>
<dbReference type="Pfam" id="PF01124">
    <property type="entry name" value="MAPEG"/>
    <property type="match status" value="1"/>
</dbReference>
<sequence length="125" mass="13833">MKLAYACILISACMPYVWITLTKATIRYNNRTPRAQQEGLTGWRQRAYWAQMNSFEAFAPFAAAVLVAIQAGVAADTVDALALTFVVARALYGVCYIKDWHVARSLVWFVGIGVVVALFVLALSR</sequence>
<evidence type="ECO:0000313" key="7">
    <source>
        <dbReference type="Proteomes" id="UP001595791"/>
    </source>
</evidence>
<name>A0ABV8MP39_9NEIS</name>
<evidence type="ECO:0000256" key="1">
    <source>
        <dbReference type="ARBA" id="ARBA00004370"/>
    </source>
</evidence>